<comment type="similarity">
    <text evidence="1">Belongs to the V-ATPase F subunit family.</text>
</comment>
<organism evidence="4">
    <name type="scientific">anaerobic digester metagenome</name>
    <dbReference type="NCBI Taxonomy" id="1263854"/>
    <lineage>
        <taxon>unclassified sequences</taxon>
        <taxon>metagenomes</taxon>
        <taxon>ecological metagenomes</taxon>
    </lineage>
</organism>
<evidence type="ECO:0000313" key="4">
    <source>
        <dbReference type="EMBL" id="VFU14347.1"/>
    </source>
</evidence>
<gene>
    <name evidence="4" type="ORF">SCFA_280011</name>
</gene>
<dbReference type="InterPro" id="IPR036906">
    <property type="entry name" value="ATPase_V1_fsu_sf"/>
</dbReference>
<keyword evidence="2" id="KW-0813">Transport</keyword>
<accession>A0A485M146</accession>
<dbReference type="EMBL" id="CAADRM010000090">
    <property type="protein sequence ID" value="VFU14347.1"/>
    <property type="molecule type" value="Genomic_DNA"/>
</dbReference>
<proteinExistence type="inferred from homology"/>
<reference evidence="4" key="1">
    <citation type="submission" date="2019-03" db="EMBL/GenBank/DDBJ databases">
        <authorList>
            <person name="Hao L."/>
        </authorList>
    </citation>
    <scope>NUCLEOTIDE SEQUENCE</scope>
</reference>
<sequence length="117" mass="13376">MKRRENLSMAVIGTRDQTALLRLAGVQKYRVIDEGKNTAESVLQALETFLEDSSIAMIVLPEVWAEHVQDVIRSRRERKQYSPVIITVPSGYRAAEMDVKAFYEAYTKQLIGFNIEI</sequence>
<evidence type="ECO:0000256" key="3">
    <source>
        <dbReference type="ARBA" id="ARBA00023065"/>
    </source>
</evidence>
<dbReference type="InterPro" id="IPR008218">
    <property type="entry name" value="ATPase_V1-cplx_f_g_su"/>
</dbReference>
<dbReference type="AlphaFoldDB" id="A0A485M146"/>
<dbReference type="Pfam" id="PF01990">
    <property type="entry name" value="ATP-synt_F"/>
    <property type="match status" value="1"/>
</dbReference>
<evidence type="ECO:0000256" key="1">
    <source>
        <dbReference type="ARBA" id="ARBA00010148"/>
    </source>
</evidence>
<dbReference type="GO" id="GO:0046961">
    <property type="term" value="F:proton-transporting ATPase activity, rotational mechanism"/>
    <property type="evidence" value="ECO:0007669"/>
    <property type="project" value="InterPro"/>
</dbReference>
<evidence type="ECO:0000256" key="2">
    <source>
        <dbReference type="ARBA" id="ARBA00022448"/>
    </source>
</evidence>
<protein>
    <submittedName>
        <fullName evidence="4">V-type ATP synthase subunit F</fullName>
    </submittedName>
</protein>
<dbReference type="Gene3D" id="3.40.50.10580">
    <property type="entry name" value="ATPase, V1 complex, subunit F"/>
    <property type="match status" value="1"/>
</dbReference>
<name>A0A485M146_9ZZZZ</name>
<keyword evidence="3" id="KW-0406">Ion transport</keyword>
<dbReference type="SUPFAM" id="SSF159468">
    <property type="entry name" value="AtpF-like"/>
    <property type="match status" value="1"/>
</dbReference>